<dbReference type="InterPro" id="IPR011765">
    <property type="entry name" value="Pept_M16_N"/>
</dbReference>
<dbReference type="SUPFAM" id="SSF63411">
    <property type="entry name" value="LuxS/MPP-like metallohydrolase"/>
    <property type="match status" value="4"/>
</dbReference>
<evidence type="ECO:0000259" key="2">
    <source>
        <dbReference type="SMART" id="SM01264"/>
    </source>
</evidence>
<protein>
    <submittedName>
        <fullName evidence="3">Peptidase</fullName>
    </submittedName>
</protein>
<proteinExistence type="predicted"/>
<dbReference type="Pfam" id="PF00675">
    <property type="entry name" value="Peptidase_M16"/>
    <property type="match status" value="1"/>
</dbReference>
<dbReference type="SMART" id="SM01264">
    <property type="entry name" value="M16C_associated"/>
    <property type="match status" value="1"/>
</dbReference>
<dbReference type="PANTHER" id="PTHR43016">
    <property type="entry name" value="PRESEQUENCE PROTEASE"/>
    <property type="match status" value="1"/>
</dbReference>
<dbReference type="InterPro" id="IPR032812">
    <property type="entry name" value="SbsA_Ig"/>
</dbReference>
<evidence type="ECO:0000256" key="1">
    <source>
        <dbReference type="ARBA" id="ARBA00022729"/>
    </source>
</evidence>
<dbReference type="InterPro" id="IPR007863">
    <property type="entry name" value="Peptidase_M16_C"/>
</dbReference>
<reference evidence="3 4" key="1">
    <citation type="submission" date="2014-01" db="EMBL/GenBank/DDBJ databases">
        <title>Plasmidome dynamics in the species complex Clostridium novyi sensu lato converts strains of independent lineages into distinctly different pathogens.</title>
        <authorList>
            <person name="Skarin H."/>
            <person name="Segerman B."/>
        </authorList>
    </citation>
    <scope>NUCLEOTIDE SEQUENCE [LARGE SCALE GENOMIC DNA]</scope>
    <source>
        <strain evidence="3 4">4570</strain>
    </source>
</reference>
<dbReference type="GO" id="GO:0046872">
    <property type="term" value="F:metal ion binding"/>
    <property type="evidence" value="ECO:0007669"/>
    <property type="project" value="InterPro"/>
</dbReference>
<dbReference type="InterPro" id="IPR014755">
    <property type="entry name" value="Cu-Rt/internalin_Ig-like"/>
</dbReference>
<dbReference type="PANTHER" id="PTHR43016:SF13">
    <property type="entry name" value="PRESEQUENCE PROTEASE, MITOCHONDRIAL"/>
    <property type="match status" value="1"/>
</dbReference>
<dbReference type="InterPro" id="IPR055130">
    <property type="entry name" value="PreP_C"/>
</dbReference>
<name>A0AA88ZRX0_CLONO</name>
<dbReference type="GO" id="GO:0016485">
    <property type="term" value="P:protein processing"/>
    <property type="evidence" value="ECO:0007669"/>
    <property type="project" value="TreeGrafter"/>
</dbReference>
<feature type="domain" description="Peptidase M16C associated" evidence="2">
    <location>
        <begin position="499"/>
        <end position="748"/>
    </location>
</feature>
<dbReference type="InterPro" id="IPR013578">
    <property type="entry name" value="Peptidase_M16C_assoc"/>
</dbReference>
<dbReference type="EMBL" id="JDRX01000029">
    <property type="protein sequence ID" value="KGN00817.1"/>
    <property type="molecule type" value="Genomic_DNA"/>
</dbReference>
<dbReference type="Gene3D" id="3.30.830.10">
    <property type="entry name" value="Metalloenzyme, LuxS/M16 peptidase-like"/>
    <property type="match status" value="4"/>
</dbReference>
<dbReference type="AlphaFoldDB" id="A0AA88ZRX0"/>
<dbReference type="Pfam" id="PF08367">
    <property type="entry name" value="M16C_assoc"/>
    <property type="match status" value="1"/>
</dbReference>
<gene>
    <name evidence="3" type="ORF">Z969_09445</name>
</gene>
<dbReference type="Pfam" id="PF13205">
    <property type="entry name" value="Big_5"/>
    <property type="match status" value="1"/>
</dbReference>
<dbReference type="GO" id="GO:0004222">
    <property type="term" value="F:metalloendopeptidase activity"/>
    <property type="evidence" value="ECO:0007669"/>
    <property type="project" value="TreeGrafter"/>
</dbReference>
<dbReference type="InterPro" id="IPR011249">
    <property type="entry name" value="Metalloenz_LuxS/M16"/>
</dbReference>
<dbReference type="Gene3D" id="2.60.40.1220">
    <property type="match status" value="1"/>
</dbReference>
<dbReference type="Pfam" id="PF05193">
    <property type="entry name" value="Peptidase_M16_C"/>
    <property type="match status" value="1"/>
</dbReference>
<dbReference type="PROSITE" id="PS51257">
    <property type="entry name" value="PROKAR_LIPOPROTEIN"/>
    <property type="match status" value="1"/>
</dbReference>
<dbReference type="FunFam" id="3.30.830.10:FF:000034">
    <property type="entry name" value="presequence protease 1, chloroplastic/mitochondrial"/>
    <property type="match status" value="1"/>
</dbReference>
<keyword evidence="1" id="KW-0732">Signal</keyword>
<sequence>MNKKIKSKIGLTLATVMTFQTLVFSCPKEVYAVDLTSKIVSLFKDKDSLGGFKLVSKKRIKDLNCNSYEYKHEKSGAKLIFLDNKEEDKMICINFKTPTKDSTGVNHIIEHSVLQGSKNYPVKDPFIQMSKQSLSTFLNAMTADDMTMYPVSSKNNKDFNNLMSVYLDAVFYPNMIKDERIFKEEGWRYELQSKEGELKYNGIVYNEMKGVYSNPTRVLSSAISKSLFPDTMYKNESGGNPDDIPSLSYKEFVDTYKKYYNPSNSYIYLSGNLNIKDTLKFIGEKYLNNFDKVEVDSSIPLQKPFEKRVEYVSEYSLPSGADTKNKAYLSQNYVIDKSPNKDITLKFSLLNMLLTGTPTSPICKAMQENGLGENVLSDFNPSSAQSTFSIIALNVNQEQKEKFNEVIDKTLRDIVKNGFDENLIQSLANQFNISSRMGNGNSPLMYNILIMSSWLYGGDPTLYLNMNINNLNKIIKRGELEKIIEKYLLNNNHSSLVVLKPSPGLQEKKEAKLKEKLEEKKHSLSNEQLDKLIKDTEELQKWQSTPNSKEELAKLPTLTRSDIDNKIKEYKTIKEAKDGITMLKHPVFTNGLNYVSLYFDTSKIPQDKLGYLSLLETIFGKVDTKNYTKEQLQNYIMINSGGIKIRSNTFQDAKNNDKYYPKEHATILCLNNKMDKNFQLLNEIIFNSKLNDKERLKEIISSTKMNLENQFMNNGFRFANEKILSYISEAGKYNNYQSEGFYKFLCELDKNFSSKSDEVIKSLENVRDMVFNKQDMIVSYTGEEKYYKNFINSFNGFSKNLKNNDLKVQQYKFDDSNINEGIIAPSKVQYVTKGGNIESTGYKDTGKLQVLANVLGSGYLWNGVRIKGGAYGVNVFINSGNILFSSYRDPNLKETIDIFDKVPEYLASFNADEKEMTNYIIGTIGKQESDMNELVNKLGPISEGIIADDMYISGVTKEDIQKQREEILSTTSEDIRNFAKLVDGVLKQDYLCVVGGDSKINENEKEFMAIENILDSNHKKDLTMTMEKKENVPVDKIFTVSFSRDLDKGTVNKSNIYVLDENNHKVSTVVSYDDVNKSVEVNPNHNYESGKKYTLFIKGIQSVKESGKVVKLKSPIKMEFTIK</sequence>
<comment type="caution">
    <text evidence="3">The sequence shown here is derived from an EMBL/GenBank/DDBJ whole genome shotgun (WGS) entry which is preliminary data.</text>
</comment>
<evidence type="ECO:0000313" key="4">
    <source>
        <dbReference type="Proteomes" id="UP000030016"/>
    </source>
</evidence>
<organism evidence="3 4">
    <name type="scientific">Clostridium novyi A str. 4570</name>
    <dbReference type="NCBI Taxonomy" id="1444290"/>
    <lineage>
        <taxon>Bacteria</taxon>
        <taxon>Bacillati</taxon>
        <taxon>Bacillota</taxon>
        <taxon>Clostridia</taxon>
        <taxon>Eubacteriales</taxon>
        <taxon>Clostridiaceae</taxon>
        <taxon>Clostridium</taxon>
    </lineage>
</organism>
<dbReference type="Proteomes" id="UP000030016">
    <property type="component" value="Unassembled WGS sequence"/>
</dbReference>
<evidence type="ECO:0000313" key="3">
    <source>
        <dbReference type="EMBL" id="KGN00817.1"/>
    </source>
</evidence>
<dbReference type="Pfam" id="PF22516">
    <property type="entry name" value="PreP_C"/>
    <property type="match status" value="1"/>
</dbReference>
<accession>A0AA88ZRX0</accession>